<dbReference type="EMBL" id="CADCWM010000289">
    <property type="protein sequence ID" value="CAA9551841.1"/>
    <property type="molecule type" value="Genomic_DNA"/>
</dbReference>
<feature type="compositionally biased region" description="Basic residues" evidence="1">
    <location>
        <begin position="22"/>
        <end position="36"/>
    </location>
</feature>
<feature type="non-terminal residue" evidence="2">
    <location>
        <position position="36"/>
    </location>
</feature>
<proteinExistence type="predicted"/>
<feature type="non-terminal residue" evidence="2">
    <location>
        <position position="1"/>
    </location>
</feature>
<feature type="compositionally biased region" description="Low complexity" evidence="1">
    <location>
        <begin position="12"/>
        <end position="21"/>
    </location>
</feature>
<gene>
    <name evidence="2" type="ORF">AVDCRST_MAG88-836</name>
</gene>
<reference evidence="2" key="1">
    <citation type="submission" date="2020-02" db="EMBL/GenBank/DDBJ databases">
        <authorList>
            <person name="Meier V. D."/>
        </authorList>
    </citation>
    <scope>NUCLEOTIDE SEQUENCE</scope>
    <source>
        <strain evidence="2">AVDCRST_MAG88</strain>
    </source>
</reference>
<organism evidence="2">
    <name type="scientific">uncultured Thermomicrobiales bacterium</name>
    <dbReference type="NCBI Taxonomy" id="1645740"/>
    <lineage>
        <taxon>Bacteria</taxon>
        <taxon>Pseudomonadati</taxon>
        <taxon>Thermomicrobiota</taxon>
        <taxon>Thermomicrobia</taxon>
        <taxon>Thermomicrobiales</taxon>
        <taxon>environmental samples</taxon>
    </lineage>
</organism>
<evidence type="ECO:0000313" key="2">
    <source>
        <dbReference type="EMBL" id="CAA9551841.1"/>
    </source>
</evidence>
<feature type="region of interest" description="Disordered" evidence="1">
    <location>
        <begin position="1"/>
        <end position="36"/>
    </location>
</feature>
<dbReference type="AlphaFoldDB" id="A0A6J4UMP5"/>
<sequence>GPPSRVGPGYQARRGPVASARRSARRDGRRRYGTIV</sequence>
<evidence type="ECO:0000256" key="1">
    <source>
        <dbReference type="SAM" id="MobiDB-lite"/>
    </source>
</evidence>
<name>A0A6J4UMP5_9BACT</name>
<accession>A0A6J4UMP5</accession>
<protein>
    <submittedName>
        <fullName evidence="2">Uncharacterized protein</fullName>
    </submittedName>
</protein>